<dbReference type="TCDB" id="3.A.23.6.1">
    <property type="family name" value="the type vi symbiosis/virulence secretory system (t6ss) family"/>
</dbReference>
<dbReference type="Proteomes" id="UP000001227">
    <property type="component" value="Chromosome"/>
</dbReference>
<protein>
    <submittedName>
        <fullName evidence="1">Uncharacterized protein</fullName>
    </submittedName>
</protein>
<dbReference type="AlphaFoldDB" id="B3ET68"/>
<dbReference type="EMBL" id="CP001102">
    <property type="protein sequence ID" value="ACE06420.1"/>
    <property type="molecule type" value="Genomic_DNA"/>
</dbReference>
<dbReference type="HOGENOM" id="CLU_1591158_0_0_10"/>
<dbReference type="RefSeq" id="WP_012473178.1">
    <property type="nucleotide sequence ID" value="NC_010830.1"/>
</dbReference>
<reference evidence="1 2" key="1">
    <citation type="journal article" date="2010" name="J. Bacteriol.">
        <title>The genome of the amoeba symbiont 'Candidatus Amoebophilus asiaticus' reveals common mechanisms for host cell interaction among amoeba-associated bacteria.</title>
        <authorList>
            <person name="Schmitz-Esser S."/>
            <person name="Tischler P."/>
            <person name="Arnold R."/>
            <person name="Montanaro J."/>
            <person name="Wagner M."/>
            <person name="Rattei T."/>
            <person name="Horn M."/>
        </authorList>
    </citation>
    <scope>NUCLEOTIDE SEQUENCE [LARGE SCALE GENOMIC DNA]</scope>
    <source>
        <strain evidence="1 2">5a2</strain>
    </source>
</reference>
<evidence type="ECO:0000313" key="1">
    <source>
        <dbReference type="EMBL" id="ACE06420.1"/>
    </source>
</evidence>
<dbReference type="KEGG" id="aas:Aasi_1075"/>
<proteinExistence type="predicted"/>
<name>B3ET68_AMOA5</name>
<accession>B3ET68</accession>
<evidence type="ECO:0000313" key="2">
    <source>
        <dbReference type="Proteomes" id="UP000001227"/>
    </source>
</evidence>
<sequence>MATSAKMDTQTLVPAGISFSIDKKNLQLSDAQLSLKFTNGSGYDECMSSQGKKNYVLRRGSNVLQDGEITIKIVKTPEKTVEDDIQKLQNNLKEARTATTTENYVKDVAIVLFGPGGKDDDFFALYFDGYISELTTQTPELTNFMEYVAKVEIFNPASITLESKKKG</sequence>
<gene>
    <name evidence="1" type="ordered locus">Aasi_1075</name>
</gene>
<keyword evidence="2" id="KW-1185">Reference proteome</keyword>
<dbReference type="STRING" id="452471.Aasi_1075"/>
<organism evidence="1 2">
    <name type="scientific">Amoebophilus asiaticus (strain 5a2)</name>
    <dbReference type="NCBI Taxonomy" id="452471"/>
    <lineage>
        <taxon>Bacteria</taxon>
        <taxon>Pseudomonadati</taxon>
        <taxon>Bacteroidota</taxon>
        <taxon>Cytophagia</taxon>
        <taxon>Cytophagales</taxon>
        <taxon>Amoebophilaceae</taxon>
        <taxon>Candidatus Amoebophilus</taxon>
    </lineage>
</organism>